<evidence type="ECO:0000259" key="2">
    <source>
        <dbReference type="PROSITE" id="PS50937"/>
    </source>
</evidence>
<proteinExistence type="predicted"/>
<dbReference type="Proteomes" id="UP000019141">
    <property type="component" value="Unassembled WGS sequence"/>
</dbReference>
<dbReference type="GO" id="GO:0003700">
    <property type="term" value="F:DNA-binding transcription factor activity"/>
    <property type="evidence" value="ECO:0007669"/>
    <property type="project" value="InterPro"/>
</dbReference>
<evidence type="ECO:0000313" key="4">
    <source>
        <dbReference type="Proteomes" id="UP000019141"/>
    </source>
</evidence>
<dbReference type="InterPro" id="IPR009061">
    <property type="entry name" value="DNA-bd_dom_put_sf"/>
</dbReference>
<accession>W4LQ85</accession>
<dbReference type="SUPFAM" id="SSF46955">
    <property type="entry name" value="Putative DNA-binding domain"/>
    <property type="match status" value="1"/>
</dbReference>
<dbReference type="SMART" id="SM00422">
    <property type="entry name" value="HTH_MERR"/>
    <property type="match status" value="1"/>
</dbReference>
<comment type="caution">
    <text evidence="3">The sequence shown here is derived from an EMBL/GenBank/DDBJ whole genome shotgun (WGS) entry which is preliminary data.</text>
</comment>
<feature type="domain" description="HTH merR-type" evidence="2">
    <location>
        <begin position="22"/>
        <end position="92"/>
    </location>
</feature>
<evidence type="ECO:0000256" key="1">
    <source>
        <dbReference type="ARBA" id="ARBA00023125"/>
    </source>
</evidence>
<feature type="non-terminal residue" evidence="3">
    <location>
        <position position="129"/>
    </location>
</feature>
<sequence>MNEHNGQAPPSDLRHRLQAKPFYKIGEVAKLLDVKPHVLRYWESEFPTLKPKKNPSGQRIYSRDDIETIVEIQNLLYNERYTISGARQMLARQPSLAPPETVLTETVPQALADLKKRVSELLAMLEQMP</sequence>
<dbReference type="PROSITE" id="PS50937">
    <property type="entry name" value="HTH_MERR_2"/>
    <property type="match status" value="1"/>
</dbReference>
<dbReference type="AlphaFoldDB" id="W4LQ85"/>
<dbReference type="InterPro" id="IPR047057">
    <property type="entry name" value="MerR_fam"/>
</dbReference>
<evidence type="ECO:0000313" key="3">
    <source>
        <dbReference type="EMBL" id="ETX00133.1"/>
    </source>
</evidence>
<dbReference type="PANTHER" id="PTHR30204">
    <property type="entry name" value="REDOX-CYCLING DRUG-SENSING TRANSCRIPTIONAL ACTIVATOR SOXR"/>
    <property type="match status" value="1"/>
</dbReference>
<reference evidence="3 4" key="1">
    <citation type="journal article" date="2014" name="Nature">
        <title>An environmental bacterial taxon with a large and distinct metabolic repertoire.</title>
        <authorList>
            <person name="Wilson M.C."/>
            <person name="Mori T."/>
            <person name="Ruckert C."/>
            <person name="Uria A.R."/>
            <person name="Helf M.J."/>
            <person name="Takada K."/>
            <person name="Gernert C."/>
            <person name="Steffens U.A."/>
            <person name="Heycke N."/>
            <person name="Schmitt S."/>
            <person name="Rinke C."/>
            <person name="Helfrich E.J."/>
            <person name="Brachmann A.O."/>
            <person name="Gurgui C."/>
            <person name="Wakimoto T."/>
            <person name="Kracht M."/>
            <person name="Crusemann M."/>
            <person name="Hentschel U."/>
            <person name="Abe I."/>
            <person name="Matsunaga S."/>
            <person name="Kalinowski J."/>
            <person name="Takeyama H."/>
            <person name="Piel J."/>
        </authorList>
    </citation>
    <scope>NUCLEOTIDE SEQUENCE [LARGE SCALE GENOMIC DNA]</scope>
    <source>
        <strain evidence="4">TSY1</strain>
    </source>
</reference>
<dbReference type="EMBL" id="AZHW01000372">
    <property type="protein sequence ID" value="ETX00133.1"/>
    <property type="molecule type" value="Genomic_DNA"/>
</dbReference>
<keyword evidence="4" id="KW-1185">Reference proteome</keyword>
<gene>
    <name evidence="3" type="ORF">ETSY1_12380</name>
</gene>
<keyword evidence="1" id="KW-0238">DNA-binding</keyword>
<organism evidence="3 4">
    <name type="scientific">Entotheonella factor</name>
    <dbReference type="NCBI Taxonomy" id="1429438"/>
    <lineage>
        <taxon>Bacteria</taxon>
        <taxon>Pseudomonadati</taxon>
        <taxon>Nitrospinota/Tectimicrobiota group</taxon>
        <taxon>Candidatus Tectimicrobiota</taxon>
        <taxon>Candidatus Entotheonellia</taxon>
        <taxon>Candidatus Entotheonellales</taxon>
        <taxon>Candidatus Entotheonellaceae</taxon>
        <taxon>Candidatus Entotheonella</taxon>
    </lineage>
</organism>
<dbReference type="GO" id="GO:0003677">
    <property type="term" value="F:DNA binding"/>
    <property type="evidence" value="ECO:0007669"/>
    <property type="project" value="UniProtKB-KW"/>
</dbReference>
<dbReference type="PANTHER" id="PTHR30204:SF15">
    <property type="entry name" value="BLL5018 PROTEIN"/>
    <property type="match status" value="1"/>
</dbReference>
<dbReference type="HOGENOM" id="CLU_045945_4_2_7"/>
<name>W4LQ85_ENTF1</name>
<dbReference type="InterPro" id="IPR000551">
    <property type="entry name" value="MerR-type_HTH_dom"/>
</dbReference>
<dbReference type="Pfam" id="PF13411">
    <property type="entry name" value="MerR_1"/>
    <property type="match status" value="1"/>
</dbReference>
<dbReference type="CDD" id="cd04765">
    <property type="entry name" value="HTH_MlrA-like_sg2"/>
    <property type="match status" value="1"/>
</dbReference>
<protein>
    <recommendedName>
        <fullName evidence="2">HTH merR-type domain-containing protein</fullName>
    </recommendedName>
</protein>
<dbReference type="Gene3D" id="1.10.1660.10">
    <property type="match status" value="1"/>
</dbReference>